<sequence length="191" mass="21889">MEHLSAFHEGDTDAQRAAEIRAQDENDGLDSLKRLFDLANGSSGQCRHVARFLLGLYNGTRFPFDLTDFRCVDASIFEDMMRVLRMDSRPRAEVHTYFPRGGERFEQLAQDWNLYKTEWEPAGSGFTRRRSAYRLDIEAGVRGETLVWKWSVSRWGGDSKKVASGAAWSAESAKYEIDAWFERGGETPYED</sequence>
<evidence type="ECO:0000313" key="3">
    <source>
        <dbReference type="Proteomes" id="UP001189756"/>
    </source>
</evidence>
<reference evidence="2" key="1">
    <citation type="submission" date="2023-07" db="EMBL/GenBank/DDBJ databases">
        <authorList>
            <person name="Peeters C."/>
        </authorList>
    </citation>
    <scope>NUCLEOTIDE SEQUENCE</scope>
    <source>
        <strain evidence="2">R-77560</strain>
    </source>
</reference>
<evidence type="ECO:0000259" key="1">
    <source>
        <dbReference type="Pfam" id="PF24720"/>
    </source>
</evidence>
<feature type="domain" description="DUF7673" evidence="1">
    <location>
        <begin position="30"/>
        <end position="113"/>
    </location>
</feature>
<name>A0AAD2BT62_9RALS</name>
<dbReference type="Proteomes" id="UP001189756">
    <property type="component" value="Unassembled WGS sequence"/>
</dbReference>
<dbReference type="AlphaFoldDB" id="A0AAD2BT62"/>
<dbReference type="InterPro" id="IPR056090">
    <property type="entry name" value="DUF7673"/>
</dbReference>
<evidence type="ECO:0000313" key="2">
    <source>
        <dbReference type="EMBL" id="CAJ0804727.1"/>
    </source>
</evidence>
<dbReference type="EMBL" id="CATZAZ010000011">
    <property type="protein sequence ID" value="CAJ0804727.1"/>
    <property type="molecule type" value="Genomic_DNA"/>
</dbReference>
<accession>A0AAD2BT62</accession>
<proteinExistence type="predicted"/>
<dbReference type="Pfam" id="PF24720">
    <property type="entry name" value="DUF7673"/>
    <property type="match status" value="1"/>
</dbReference>
<protein>
    <recommendedName>
        <fullName evidence="1">DUF7673 domain-containing protein</fullName>
    </recommendedName>
</protein>
<comment type="caution">
    <text evidence="2">The sequence shown here is derived from an EMBL/GenBank/DDBJ whole genome shotgun (WGS) entry which is preliminary data.</text>
</comment>
<organism evidence="2 3">
    <name type="scientific">Ralstonia thomasii</name>
    <dbReference type="NCBI Taxonomy" id="3058596"/>
    <lineage>
        <taxon>Bacteria</taxon>
        <taxon>Pseudomonadati</taxon>
        <taxon>Pseudomonadota</taxon>
        <taxon>Betaproteobacteria</taxon>
        <taxon>Burkholderiales</taxon>
        <taxon>Burkholderiaceae</taxon>
        <taxon>Ralstonia</taxon>
    </lineage>
</organism>
<gene>
    <name evidence="2" type="ORF">R77560_04123</name>
</gene>